<sequence length="40" mass="4930">MIYIYLFKLYWYSLNFSSQECNEVHGYMASEECIRLHEFA</sequence>
<evidence type="ECO:0000313" key="2">
    <source>
        <dbReference type="Proteomes" id="UP000789405"/>
    </source>
</evidence>
<keyword evidence="2" id="KW-1185">Reference proteome</keyword>
<proteinExistence type="predicted"/>
<evidence type="ECO:0000313" key="1">
    <source>
        <dbReference type="EMBL" id="CAG8507507.1"/>
    </source>
</evidence>
<dbReference type="AlphaFoldDB" id="A0A9N8ZUR1"/>
<accession>A0A9N8ZUR1</accession>
<organism evidence="1 2">
    <name type="scientific">Dentiscutata erythropus</name>
    <dbReference type="NCBI Taxonomy" id="1348616"/>
    <lineage>
        <taxon>Eukaryota</taxon>
        <taxon>Fungi</taxon>
        <taxon>Fungi incertae sedis</taxon>
        <taxon>Mucoromycota</taxon>
        <taxon>Glomeromycotina</taxon>
        <taxon>Glomeromycetes</taxon>
        <taxon>Diversisporales</taxon>
        <taxon>Gigasporaceae</taxon>
        <taxon>Dentiscutata</taxon>
    </lineage>
</organism>
<reference evidence="1" key="1">
    <citation type="submission" date="2021-06" db="EMBL/GenBank/DDBJ databases">
        <authorList>
            <person name="Kallberg Y."/>
            <person name="Tangrot J."/>
            <person name="Rosling A."/>
        </authorList>
    </citation>
    <scope>NUCLEOTIDE SEQUENCE</scope>
    <source>
        <strain evidence="1">MA453B</strain>
    </source>
</reference>
<protein>
    <submittedName>
        <fullName evidence="1">23027_t:CDS:1</fullName>
    </submittedName>
</protein>
<dbReference type="EMBL" id="CAJVPY010001107">
    <property type="protein sequence ID" value="CAG8507507.1"/>
    <property type="molecule type" value="Genomic_DNA"/>
</dbReference>
<name>A0A9N8ZUR1_9GLOM</name>
<comment type="caution">
    <text evidence="1">The sequence shown here is derived from an EMBL/GenBank/DDBJ whole genome shotgun (WGS) entry which is preliminary data.</text>
</comment>
<gene>
    <name evidence="1" type="ORF">DERYTH_LOCUS3214</name>
</gene>
<dbReference type="Proteomes" id="UP000789405">
    <property type="component" value="Unassembled WGS sequence"/>
</dbReference>